<reference evidence="1 2" key="1">
    <citation type="submission" date="2020-03" db="EMBL/GenBank/DDBJ databases">
        <title>Propioniciclava sp. nov., isolated from Hydrophilus acuminatus.</title>
        <authorList>
            <person name="Hyun D.-W."/>
            <person name="Bae J.-W."/>
        </authorList>
    </citation>
    <scope>NUCLEOTIDE SEQUENCE [LARGE SCALE GENOMIC DNA]</scope>
    <source>
        <strain evidence="1 2">HDW11</strain>
    </source>
</reference>
<evidence type="ECO:0000313" key="1">
    <source>
        <dbReference type="EMBL" id="QIK73276.1"/>
    </source>
</evidence>
<evidence type="ECO:0008006" key="3">
    <source>
        <dbReference type="Google" id="ProtNLM"/>
    </source>
</evidence>
<proteinExistence type="predicted"/>
<dbReference type="AlphaFoldDB" id="A0A6G7Y9C1"/>
<gene>
    <name evidence="1" type="ORF">G7070_14680</name>
</gene>
<organism evidence="1 2">
    <name type="scientific">Propioniciclava coleopterorum</name>
    <dbReference type="NCBI Taxonomy" id="2714937"/>
    <lineage>
        <taxon>Bacteria</taxon>
        <taxon>Bacillati</taxon>
        <taxon>Actinomycetota</taxon>
        <taxon>Actinomycetes</taxon>
        <taxon>Propionibacteriales</taxon>
        <taxon>Propionibacteriaceae</taxon>
        <taxon>Propioniciclava</taxon>
    </lineage>
</organism>
<dbReference type="EMBL" id="CP049865">
    <property type="protein sequence ID" value="QIK73276.1"/>
    <property type="molecule type" value="Genomic_DNA"/>
</dbReference>
<keyword evidence="2" id="KW-1185">Reference proteome</keyword>
<name>A0A6G7Y9C1_9ACTN</name>
<dbReference type="Proteomes" id="UP000501058">
    <property type="component" value="Chromosome"/>
</dbReference>
<accession>A0A6G7Y9C1</accession>
<sequence length="234" mass="25776">MIVVVPSTTPDVQAEAWQAVGELYRRLPGGWVVVGGQMVQFHCWRAGVAPPRATLDIDLGLATRPEPSIFPRLTGELEAMGFRPVLHDSEIEYRWVRPSQAAPALPVQFDVLLPSNLGQHAPRSVNGRRGLESRGIEWVTRTRQTHEVCVGGSTFTVPVPHLLGAMVAKSSALLNTADRYKGRHLEDLALLCDLATVADLRRPLTAKERDRLGRALARCEQTTAVRRALLAVRD</sequence>
<dbReference type="RefSeq" id="WP_206079820.1">
    <property type="nucleotide sequence ID" value="NZ_CP049865.1"/>
</dbReference>
<evidence type="ECO:0000313" key="2">
    <source>
        <dbReference type="Proteomes" id="UP000501058"/>
    </source>
</evidence>
<protein>
    <recommendedName>
        <fullName evidence="3">Nucleotidyl transferase AbiEii toxin, Type IV TA system</fullName>
    </recommendedName>
</protein>
<dbReference type="KEGG" id="prv:G7070_14680"/>